<dbReference type="RefSeq" id="WP_138161262.1">
    <property type="nucleotide sequence ID" value="NZ_VAUA01000001.1"/>
</dbReference>
<keyword evidence="3" id="KW-1185">Reference proteome</keyword>
<gene>
    <name evidence="2" type="ORF">FEE96_01715</name>
</gene>
<dbReference type="Proteomes" id="UP000305041">
    <property type="component" value="Unassembled WGS sequence"/>
</dbReference>
<keyword evidence="1" id="KW-1133">Transmembrane helix</keyword>
<accession>A0ABY2V5L0</accession>
<name>A0ABY2V5L0_9RHOB</name>
<comment type="caution">
    <text evidence="2">The sequence shown here is derived from an EMBL/GenBank/DDBJ whole genome shotgun (WGS) entry which is preliminary data.</text>
</comment>
<evidence type="ECO:0000256" key="1">
    <source>
        <dbReference type="SAM" id="Phobius"/>
    </source>
</evidence>
<sequence length="152" mass="17414">MKLDEKKFLHVMEFIEASDVSGASFDDSIDNLNATYPTMEPGKGTTEEKIGMSISERDFLLRHMRENNLVKGSFFKNGVSNLHLTYQGHSWLQEYRNNTLPKRALRWAARQTDKIFSSIFLPVVAAIVTVLVMQYLEISPDKPVEIEMEAEQ</sequence>
<dbReference type="EMBL" id="VAUA01000001">
    <property type="protein sequence ID" value="TLP69029.1"/>
    <property type="molecule type" value="Genomic_DNA"/>
</dbReference>
<feature type="transmembrane region" description="Helical" evidence="1">
    <location>
        <begin position="115"/>
        <end position="136"/>
    </location>
</feature>
<organism evidence="2 3">
    <name type="scientific">Parasedimentitalea maritima</name>
    <dbReference type="NCBI Taxonomy" id="2578117"/>
    <lineage>
        <taxon>Bacteria</taxon>
        <taxon>Pseudomonadati</taxon>
        <taxon>Pseudomonadota</taxon>
        <taxon>Alphaproteobacteria</taxon>
        <taxon>Rhodobacterales</taxon>
        <taxon>Paracoccaceae</taxon>
        <taxon>Parasedimentitalea</taxon>
    </lineage>
</organism>
<keyword evidence="1" id="KW-0472">Membrane</keyword>
<proteinExistence type="predicted"/>
<protein>
    <submittedName>
        <fullName evidence="2">Uncharacterized protein</fullName>
    </submittedName>
</protein>
<evidence type="ECO:0000313" key="3">
    <source>
        <dbReference type="Proteomes" id="UP000305041"/>
    </source>
</evidence>
<keyword evidence="1" id="KW-0812">Transmembrane</keyword>
<evidence type="ECO:0000313" key="2">
    <source>
        <dbReference type="EMBL" id="TLP69029.1"/>
    </source>
</evidence>
<reference evidence="2 3" key="1">
    <citation type="submission" date="2019-05" db="EMBL/GenBank/DDBJ databases">
        <title>Draft genome sequence of Pelagicola sp. DSW4-44.</title>
        <authorList>
            <person name="Oh J."/>
        </authorList>
    </citation>
    <scope>NUCLEOTIDE SEQUENCE [LARGE SCALE GENOMIC DNA]</scope>
    <source>
        <strain evidence="2 3">DSW4-44</strain>
    </source>
</reference>